<accession>A0A1W1CBP7</accession>
<proteinExistence type="predicted"/>
<organism evidence="1">
    <name type="scientific">hydrothermal vent metagenome</name>
    <dbReference type="NCBI Taxonomy" id="652676"/>
    <lineage>
        <taxon>unclassified sequences</taxon>
        <taxon>metagenomes</taxon>
        <taxon>ecological metagenomes</taxon>
    </lineage>
</organism>
<gene>
    <name evidence="1" type="ORF">MNB_SV-10-1003</name>
</gene>
<dbReference type="SUPFAM" id="SSF54523">
    <property type="entry name" value="Pili subunits"/>
    <property type="match status" value="1"/>
</dbReference>
<sequence>MEFIFIIIIIALLAGIAIPKFSATRMDAKLSTKAQNIMTAANEIASYAVAKGHTEANLTEMSNSIANMVRRGEAVDTGAYRAKIKVKNINDCILIKIDNHGSNTETLIIDYGSSTNHYCDRLRSLVDSEAFPMALHGILVSY</sequence>
<protein>
    <recommendedName>
        <fullName evidence="2">Type II secretion envelope pseudopilin protein (PulG,guides folded protein to PulD in outer membrane)</fullName>
    </recommendedName>
</protein>
<evidence type="ECO:0000313" key="1">
    <source>
        <dbReference type="EMBL" id="SFV63300.1"/>
    </source>
</evidence>
<dbReference type="Gene3D" id="3.30.700.10">
    <property type="entry name" value="Glycoprotein, Type 4 Pilin"/>
    <property type="match status" value="1"/>
</dbReference>
<name>A0A1W1CBP7_9ZZZZ</name>
<dbReference type="AlphaFoldDB" id="A0A1W1CBP7"/>
<reference evidence="1" key="1">
    <citation type="submission" date="2016-10" db="EMBL/GenBank/DDBJ databases">
        <authorList>
            <person name="de Groot N.N."/>
        </authorList>
    </citation>
    <scope>NUCLEOTIDE SEQUENCE</scope>
</reference>
<dbReference type="InterPro" id="IPR045584">
    <property type="entry name" value="Pilin-like"/>
</dbReference>
<dbReference type="EMBL" id="FPHL01000034">
    <property type="protein sequence ID" value="SFV63300.1"/>
    <property type="molecule type" value="Genomic_DNA"/>
</dbReference>
<evidence type="ECO:0008006" key="2">
    <source>
        <dbReference type="Google" id="ProtNLM"/>
    </source>
</evidence>